<protein>
    <submittedName>
        <fullName evidence="1">19689_t:CDS:1</fullName>
    </submittedName>
</protein>
<proteinExistence type="predicted"/>
<reference evidence="1" key="1">
    <citation type="submission" date="2021-06" db="EMBL/GenBank/DDBJ databases">
        <authorList>
            <person name="Kallberg Y."/>
            <person name="Tangrot J."/>
            <person name="Rosling A."/>
        </authorList>
    </citation>
    <scope>NUCLEOTIDE SEQUENCE</scope>
    <source>
        <strain evidence="1">MA461A</strain>
    </source>
</reference>
<keyword evidence="2" id="KW-1185">Reference proteome</keyword>
<sequence>RFPTSSHIVICDIPDPISTRMMCILYFIIHQPYHEIDRPNVFYMSFVKVNSQLTYLISGFDESRHKMPRSQSEKVGYCEKAGEEAVTVPVPNIKNTLSLKDLKPITNSNLQSQNYNARRPDESVKHPTTDRDQPKNLAECKALYDELLQMDEEAYILQKPLTEEEKYKEQEFFGEPKIEEANLQHEPSQMVQLEIDPKAGPGPQTQAHHEGRLTESEEIVTQQTTPLDNIELIQYAKDMFKVDGAEYVFSTWFTEATDIDLVSVILEAENEDEAMQKVFLQCLYRNYSEEKINKIIKLAVDTYRVSDKGSKNWLIYMEDQIESKKFEAEMTERQA</sequence>
<evidence type="ECO:0000313" key="2">
    <source>
        <dbReference type="Proteomes" id="UP000789920"/>
    </source>
</evidence>
<accession>A0ACA9RF64</accession>
<comment type="caution">
    <text evidence="1">The sequence shown here is derived from an EMBL/GenBank/DDBJ whole genome shotgun (WGS) entry which is preliminary data.</text>
</comment>
<gene>
    <name evidence="1" type="ORF">RPERSI_LOCUS18954</name>
</gene>
<feature type="non-terminal residue" evidence="1">
    <location>
        <position position="1"/>
    </location>
</feature>
<dbReference type="Proteomes" id="UP000789920">
    <property type="component" value="Unassembled WGS sequence"/>
</dbReference>
<evidence type="ECO:0000313" key="1">
    <source>
        <dbReference type="EMBL" id="CAG8789907.1"/>
    </source>
</evidence>
<organism evidence="1 2">
    <name type="scientific">Racocetra persica</name>
    <dbReference type="NCBI Taxonomy" id="160502"/>
    <lineage>
        <taxon>Eukaryota</taxon>
        <taxon>Fungi</taxon>
        <taxon>Fungi incertae sedis</taxon>
        <taxon>Mucoromycota</taxon>
        <taxon>Glomeromycotina</taxon>
        <taxon>Glomeromycetes</taxon>
        <taxon>Diversisporales</taxon>
        <taxon>Gigasporaceae</taxon>
        <taxon>Racocetra</taxon>
    </lineage>
</organism>
<name>A0ACA9RF64_9GLOM</name>
<dbReference type="EMBL" id="CAJVQC010051084">
    <property type="protein sequence ID" value="CAG8789907.1"/>
    <property type="molecule type" value="Genomic_DNA"/>
</dbReference>